<gene>
    <name evidence="1" type="ORF">HPULCUR_002977</name>
</gene>
<sequence>METVEPKTEISLVSPSGNPRSYMRGTVPHSVIYMLSIKDKVMQNPMLNALKRAFPRGQDLGLASKKSDTHFVYELALRTEDDCNRASDSPVVFEYEGRYYSLKANIGVYGGNDIFSIALSGIILQDFDFIKAYLLELFSAHGTVLDIVLYEDDPTGSWFSGNGHIVIACSKEYRCREPPVVYLNGHSSPVVWTRLHHL</sequence>
<accession>A0ABP9XS23</accession>
<proteinExistence type="predicted"/>
<keyword evidence="2" id="KW-1185">Reference proteome</keyword>
<organism evidence="1 2">
    <name type="scientific">Helicostylum pulchrum</name>
    <dbReference type="NCBI Taxonomy" id="562976"/>
    <lineage>
        <taxon>Eukaryota</taxon>
        <taxon>Fungi</taxon>
        <taxon>Fungi incertae sedis</taxon>
        <taxon>Mucoromycota</taxon>
        <taxon>Mucoromycotina</taxon>
        <taxon>Mucoromycetes</taxon>
        <taxon>Mucorales</taxon>
        <taxon>Mucorineae</taxon>
        <taxon>Mucoraceae</taxon>
        <taxon>Helicostylum</taxon>
    </lineage>
</organism>
<reference evidence="1 2" key="1">
    <citation type="submission" date="2024-04" db="EMBL/GenBank/DDBJ databases">
        <title>genome sequences of Mucor flavus KT1a and Helicostylum pulchrum KT1b strains isolation_sourced from the surface of a dry-aged beef.</title>
        <authorList>
            <person name="Toyotome T."/>
            <person name="Hosono M."/>
            <person name="Torimaru M."/>
            <person name="Fukuda K."/>
            <person name="Mikami N."/>
        </authorList>
    </citation>
    <scope>NUCLEOTIDE SEQUENCE [LARGE SCALE GENOMIC DNA]</scope>
    <source>
        <strain evidence="1 2">KT1b</strain>
    </source>
</reference>
<comment type="caution">
    <text evidence="1">The sequence shown here is derived from an EMBL/GenBank/DDBJ whole genome shotgun (WGS) entry which is preliminary data.</text>
</comment>
<protein>
    <submittedName>
        <fullName evidence="1">Uncharacterized protein</fullName>
    </submittedName>
</protein>
<name>A0ABP9XS23_9FUNG</name>
<dbReference type="Proteomes" id="UP001476247">
    <property type="component" value="Unassembled WGS sequence"/>
</dbReference>
<evidence type="ECO:0000313" key="1">
    <source>
        <dbReference type="EMBL" id="GAA5797589.1"/>
    </source>
</evidence>
<evidence type="ECO:0000313" key="2">
    <source>
        <dbReference type="Proteomes" id="UP001476247"/>
    </source>
</evidence>
<dbReference type="EMBL" id="BAABUJ010000008">
    <property type="protein sequence ID" value="GAA5797589.1"/>
    <property type="molecule type" value="Genomic_DNA"/>
</dbReference>